<dbReference type="GO" id="GO:0051087">
    <property type="term" value="F:protein-folding chaperone binding"/>
    <property type="evidence" value="ECO:0007669"/>
    <property type="project" value="TreeGrafter"/>
</dbReference>
<reference evidence="4 5" key="1">
    <citation type="submission" date="2016-02" db="EMBL/GenBank/DDBJ databases">
        <title>Genome analysis of coral dinoflagellate symbionts highlights evolutionary adaptations to a symbiotic lifestyle.</title>
        <authorList>
            <person name="Aranda M."/>
            <person name="Li Y."/>
            <person name="Liew Y.J."/>
            <person name="Baumgarten S."/>
            <person name="Simakov O."/>
            <person name="Wilson M."/>
            <person name="Piel J."/>
            <person name="Ashoor H."/>
            <person name="Bougouffa S."/>
            <person name="Bajic V.B."/>
            <person name="Ryu T."/>
            <person name="Ravasi T."/>
            <person name="Bayer T."/>
            <person name="Micklem G."/>
            <person name="Kim H."/>
            <person name="Bhak J."/>
            <person name="Lajeunesse T.C."/>
            <person name="Voolstra C.R."/>
        </authorList>
    </citation>
    <scope>NUCLEOTIDE SEQUENCE [LARGE SCALE GENOMIC DNA]</scope>
    <source>
        <strain evidence="4 5">CCMP2467</strain>
    </source>
</reference>
<dbReference type="GO" id="GO:0005783">
    <property type="term" value="C:endoplasmic reticulum"/>
    <property type="evidence" value="ECO:0007669"/>
    <property type="project" value="TreeGrafter"/>
</dbReference>
<dbReference type="Gene3D" id="1.10.287.110">
    <property type="entry name" value="DnaJ domain"/>
    <property type="match status" value="1"/>
</dbReference>
<keyword evidence="1" id="KW-0143">Chaperone</keyword>
<comment type="caution">
    <text evidence="4">The sequence shown here is derived from an EMBL/GenBank/DDBJ whole genome shotgun (WGS) entry which is preliminary data.</text>
</comment>
<dbReference type="PROSITE" id="PS50076">
    <property type="entry name" value="DNAJ_2"/>
    <property type="match status" value="1"/>
</dbReference>
<accession>A0A1Q9E3A7</accession>
<evidence type="ECO:0000259" key="3">
    <source>
        <dbReference type="PROSITE" id="PS50076"/>
    </source>
</evidence>
<evidence type="ECO:0000313" key="5">
    <source>
        <dbReference type="Proteomes" id="UP000186817"/>
    </source>
</evidence>
<dbReference type="OrthoDB" id="10250354at2759"/>
<dbReference type="Pfam" id="PF08547">
    <property type="entry name" value="CIA30"/>
    <property type="match status" value="1"/>
</dbReference>
<organism evidence="4 5">
    <name type="scientific">Symbiodinium microadriaticum</name>
    <name type="common">Dinoflagellate</name>
    <name type="synonym">Zooxanthella microadriatica</name>
    <dbReference type="NCBI Taxonomy" id="2951"/>
    <lineage>
        <taxon>Eukaryota</taxon>
        <taxon>Sar</taxon>
        <taxon>Alveolata</taxon>
        <taxon>Dinophyceae</taxon>
        <taxon>Suessiales</taxon>
        <taxon>Symbiodiniaceae</taxon>
        <taxon>Symbiodinium</taxon>
    </lineage>
</organism>
<dbReference type="Proteomes" id="UP000186817">
    <property type="component" value="Unassembled WGS sequence"/>
</dbReference>
<dbReference type="SMART" id="SM00271">
    <property type="entry name" value="DnaJ"/>
    <property type="match status" value="1"/>
</dbReference>
<dbReference type="InterPro" id="IPR008979">
    <property type="entry name" value="Galactose-bd-like_sf"/>
</dbReference>
<keyword evidence="5" id="KW-1185">Reference proteome</keyword>
<dbReference type="SUPFAM" id="SSF46565">
    <property type="entry name" value="Chaperone J-domain"/>
    <property type="match status" value="1"/>
</dbReference>
<dbReference type="CDD" id="cd06257">
    <property type="entry name" value="DnaJ"/>
    <property type="match status" value="1"/>
</dbReference>
<proteinExistence type="predicted"/>
<dbReference type="Pfam" id="PF00226">
    <property type="entry name" value="DnaJ"/>
    <property type="match status" value="1"/>
</dbReference>
<evidence type="ECO:0000256" key="2">
    <source>
        <dbReference type="SAM" id="MobiDB-lite"/>
    </source>
</evidence>
<protein>
    <submittedName>
        <fullName evidence="4">Chaperone protein DnaJ</fullName>
    </submittedName>
</protein>
<dbReference type="InterPro" id="IPR036869">
    <property type="entry name" value="J_dom_sf"/>
</dbReference>
<dbReference type="InterPro" id="IPR013857">
    <property type="entry name" value="NADH-UbQ_OxRdtase-assoc_prot30"/>
</dbReference>
<dbReference type="AlphaFoldDB" id="A0A1Q9E3A7"/>
<gene>
    <name evidence="4" type="primary">dnaJ</name>
    <name evidence="4" type="ORF">AK812_SmicGene15335</name>
</gene>
<dbReference type="EMBL" id="LSRX01000278">
    <property type="protein sequence ID" value="OLQ01912.1"/>
    <property type="molecule type" value="Genomic_DNA"/>
</dbReference>
<sequence>MSKLAASQTLYSVLGVNRHADNTQIRQAYRHLALATHPDKGGSAGEFLKVVEAFEVLSDAQKRATYDEDLQRTGSQDGRGIQAAADRRRAEAEAAQAQADAFGLPDLGKTDPDQKPCEGWGTTEETKRAKEKVLELSCRAAEVLLAYARSNACLGGAPMVGLDTAGGAITASTEAVDDVRAKGVVVTEDEGCGTSLLAMPGATQDKGHDQLERGADQLEHPAKRRRTGASGDVAEAINWHILLIRVKQLQLDSMQRFNELTARGEPFAFAVRRAVSAALAERDAEGGDPSSSMSERVFTPVTWDLETALRQNEAAEEEQRALVDRVNANVCRVVGPSYLADKGQPEKESKQQAFAYAELWHQRQGASEPEQLEPLCRGPRRRRAEEAKALQSESATEALKDLRALQAPARVVPVSFVHVLADPNKQHSNQVAQSAGGNAAAKAEARKLFEDAMRNQLRWAGWRRTLAASEIVDDAWRHLFEGSRSVALDMNMATQGTKSDSPAVLTIDRCWAKGFSQDVEEEVATKRSVGQEMHVRTAAAVWFQSFNRFSDNHRSIDEEMSAASSVSGLHSQAEDNPHLMVQCVGAIIMFFAARMCHIAFVSSIDVWYSSPTNRHKYIRAFKDQFRETGKPDYTAFMKTHPETISETFGDEGTSEGQMVKAIVLPSCIIMAIGGIMMRCGGSSMWGYTFHAARGLLTPFGLLMVLQTPVVSGATGGNKIRLPDQPEAMARVLSVFFAASVHLCAANEILLASFDGAKGSTHQWRQMNDPVMGGKSTGAFSVADNKGIFTGEVVDVPFLHAPGFIKASVVDMNPFGRIFPDISTCKNIALTVKSANDYKGFRFSIGNAHAPGGKFHAYGYKSDFNAGPAGQVNTVTLPLTGFTDYWDDATGAAIKTCQDDKIYCPDAKTLKDMRTMGVWAEGVAGTVHLEILSIKATECESSQMII</sequence>
<feature type="domain" description="J" evidence="3">
    <location>
        <begin position="9"/>
        <end position="70"/>
    </location>
</feature>
<dbReference type="InterPro" id="IPR001623">
    <property type="entry name" value="DnaJ_domain"/>
</dbReference>
<evidence type="ECO:0000256" key="1">
    <source>
        <dbReference type="ARBA" id="ARBA00023186"/>
    </source>
</evidence>
<name>A0A1Q9E3A7_SYMMI</name>
<dbReference type="PRINTS" id="PR00625">
    <property type="entry name" value="JDOMAIN"/>
</dbReference>
<dbReference type="SUPFAM" id="SSF49785">
    <property type="entry name" value="Galactose-binding domain-like"/>
    <property type="match status" value="1"/>
</dbReference>
<evidence type="ECO:0000313" key="4">
    <source>
        <dbReference type="EMBL" id="OLQ01912.1"/>
    </source>
</evidence>
<dbReference type="PANTHER" id="PTHR44360:SF1">
    <property type="entry name" value="DNAJ HOMOLOG SUBFAMILY B MEMBER 9"/>
    <property type="match status" value="1"/>
</dbReference>
<dbReference type="GO" id="GO:0051787">
    <property type="term" value="F:misfolded protein binding"/>
    <property type="evidence" value="ECO:0007669"/>
    <property type="project" value="TreeGrafter"/>
</dbReference>
<dbReference type="InterPro" id="IPR051948">
    <property type="entry name" value="Hsp70_co-chaperone_J-domain"/>
</dbReference>
<feature type="region of interest" description="Disordered" evidence="2">
    <location>
        <begin position="103"/>
        <end position="124"/>
    </location>
</feature>
<dbReference type="GO" id="GO:0036503">
    <property type="term" value="P:ERAD pathway"/>
    <property type="evidence" value="ECO:0007669"/>
    <property type="project" value="TreeGrafter"/>
</dbReference>
<dbReference type="PANTHER" id="PTHR44360">
    <property type="entry name" value="DNAJ HOMOLOG SUBFAMILY B MEMBER 9"/>
    <property type="match status" value="1"/>
</dbReference>